<dbReference type="Proteomes" id="UP000274756">
    <property type="component" value="Unassembled WGS sequence"/>
</dbReference>
<protein>
    <recommendedName>
        <fullName evidence="7">G-protein coupled receptors family 1 profile domain-containing protein</fullName>
    </recommendedName>
</protein>
<keyword evidence="5 6" id="KW-0472">Membrane</keyword>
<feature type="transmembrane region" description="Helical" evidence="6">
    <location>
        <begin position="248"/>
        <end position="267"/>
    </location>
</feature>
<dbReference type="InterPro" id="IPR017452">
    <property type="entry name" value="GPCR_Rhodpsn_7TM"/>
</dbReference>
<dbReference type="Pfam" id="PF10320">
    <property type="entry name" value="7TM_GPCR_Srsx"/>
    <property type="match status" value="1"/>
</dbReference>
<name>A0A3P7SX33_DRAME</name>
<reference evidence="8 9" key="1">
    <citation type="submission" date="2018-11" db="EMBL/GenBank/DDBJ databases">
        <authorList>
            <consortium name="Pathogen Informatics"/>
        </authorList>
    </citation>
    <scope>NUCLEOTIDE SEQUENCE [LARGE SCALE GENOMIC DNA]</scope>
</reference>
<dbReference type="OrthoDB" id="5813285at2759"/>
<keyword evidence="3 6" id="KW-0812">Transmembrane</keyword>
<dbReference type="AlphaFoldDB" id="A0A3P7SX33"/>
<dbReference type="GO" id="GO:0004930">
    <property type="term" value="F:G protein-coupled receptor activity"/>
    <property type="evidence" value="ECO:0007669"/>
    <property type="project" value="InterPro"/>
</dbReference>
<evidence type="ECO:0000256" key="6">
    <source>
        <dbReference type="SAM" id="Phobius"/>
    </source>
</evidence>
<feature type="transmembrane region" description="Helical" evidence="6">
    <location>
        <begin position="209"/>
        <end position="228"/>
    </location>
</feature>
<dbReference type="Gene3D" id="1.20.1070.10">
    <property type="entry name" value="Rhodopsin 7-helix transmembrane proteins"/>
    <property type="match status" value="1"/>
</dbReference>
<proteinExistence type="predicted"/>
<dbReference type="PROSITE" id="PS50262">
    <property type="entry name" value="G_PROTEIN_RECEP_F1_2"/>
    <property type="match status" value="1"/>
</dbReference>
<dbReference type="EMBL" id="UYYG01001183">
    <property type="protein sequence ID" value="VDN59506.1"/>
    <property type="molecule type" value="Genomic_DNA"/>
</dbReference>
<evidence type="ECO:0000256" key="2">
    <source>
        <dbReference type="ARBA" id="ARBA00022475"/>
    </source>
</evidence>
<accession>A0A3P7SX33</accession>
<feature type="domain" description="G-protein coupled receptors family 1 profile" evidence="7">
    <location>
        <begin position="6"/>
        <end position="266"/>
    </location>
</feature>
<gene>
    <name evidence="8" type="ORF">DME_LOCUS9479</name>
</gene>
<dbReference type="InterPro" id="IPR019424">
    <property type="entry name" value="7TM_GPCR_Srsx"/>
</dbReference>
<evidence type="ECO:0000256" key="4">
    <source>
        <dbReference type="ARBA" id="ARBA00022989"/>
    </source>
</evidence>
<dbReference type="InterPro" id="IPR000276">
    <property type="entry name" value="GPCR_Rhodpsn"/>
</dbReference>
<keyword evidence="4 6" id="KW-1133">Transmembrane helix</keyword>
<dbReference type="GO" id="GO:0005886">
    <property type="term" value="C:plasma membrane"/>
    <property type="evidence" value="ECO:0007669"/>
    <property type="project" value="UniProtKB-SubCell"/>
</dbReference>
<keyword evidence="9" id="KW-1185">Reference proteome</keyword>
<feature type="transmembrane region" description="Helical" evidence="6">
    <location>
        <begin position="82"/>
        <end position="101"/>
    </location>
</feature>
<evidence type="ECO:0000256" key="3">
    <source>
        <dbReference type="ARBA" id="ARBA00022692"/>
    </source>
</evidence>
<feature type="transmembrane region" description="Helical" evidence="6">
    <location>
        <begin position="161"/>
        <end position="181"/>
    </location>
</feature>
<dbReference type="PANTHER" id="PTHR22750">
    <property type="entry name" value="G-PROTEIN COUPLED RECEPTOR"/>
    <property type="match status" value="1"/>
</dbReference>
<organism evidence="8 9">
    <name type="scientific">Dracunculus medinensis</name>
    <name type="common">Guinea worm</name>
    <dbReference type="NCBI Taxonomy" id="318479"/>
    <lineage>
        <taxon>Eukaryota</taxon>
        <taxon>Metazoa</taxon>
        <taxon>Ecdysozoa</taxon>
        <taxon>Nematoda</taxon>
        <taxon>Chromadorea</taxon>
        <taxon>Rhabditida</taxon>
        <taxon>Spirurina</taxon>
        <taxon>Dracunculoidea</taxon>
        <taxon>Dracunculidae</taxon>
        <taxon>Dracunculus</taxon>
    </lineage>
</organism>
<feature type="transmembrane region" description="Helical" evidence="6">
    <location>
        <begin position="279"/>
        <end position="298"/>
    </location>
</feature>
<evidence type="ECO:0000313" key="8">
    <source>
        <dbReference type="EMBL" id="VDN59506.1"/>
    </source>
</evidence>
<feature type="transmembrane region" description="Helical" evidence="6">
    <location>
        <begin position="26"/>
        <end position="48"/>
    </location>
</feature>
<evidence type="ECO:0000256" key="5">
    <source>
        <dbReference type="ARBA" id="ARBA00023136"/>
    </source>
</evidence>
<keyword evidence="2" id="KW-1003">Cell membrane</keyword>
<evidence type="ECO:0000256" key="1">
    <source>
        <dbReference type="ARBA" id="ARBA00004651"/>
    </source>
</evidence>
<feature type="transmembrane region" description="Helical" evidence="6">
    <location>
        <begin position="113"/>
        <end position="134"/>
    </location>
</feature>
<evidence type="ECO:0000313" key="9">
    <source>
        <dbReference type="Proteomes" id="UP000274756"/>
    </source>
</evidence>
<dbReference type="SUPFAM" id="SSF81321">
    <property type="entry name" value="Family A G protein-coupled receptor-like"/>
    <property type="match status" value="1"/>
</dbReference>
<comment type="subcellular location">
    <subcellularLocation>
        <location evidence="1">Cell membrane</location>
        <topology evidence="1">Multi-pass membrane protein</topology>
    </subcellularLocation>
</comment>
<sequence length="299" mass="33932">MGSTITNAIIIIAIIRSKYLRSRREIMVMFAVSVADFVEAFATLHGGIYRTIIVLSDSIDTNFTPLQCMALPHSWLWRWSDFATAFSLLALSVDRLLSILVPVKYSTWGSNYIAIAIGVPYITSFILMLCVWITPITSEGSLSILCANVYLSPVFYSFSKYISSAASFLSILLYVPIIFMVQKQMKRMADKICVSQIDLQRKAQFKMTVTVAFSSCATFFLDVIPRAIGIFGLRRDYNKLPSQCESNSMMLFHLSKINSMINLLLFYRRNSAIRESIRRLFHLPGQLLLFKILFALSAR</sequence>
<evidence type="ECO:0000259" key="7">
    <source>
        <dbReference type="PROSITE" id="PS50262"/>
    </source>
</evidence>
<dbReference type="SMART" id="SM01381">
    <property type="entry name" value="7TM_GPCR_Srsx"/>
    <property type="match status" value="1"/>
</dbReference>